<accession>A0A9P5Y5K0</accession>
<protein>
    <submittedName>
        <fullName evidence="1">Uncharacterized protein</fullName>
    </submittedName>
</protein>
<proteinExistence type="predicted"/>
<evidence type="ECO:0000313" key="1">
    <source>
        <dbReference type="EMBL" id="KAF9461701.1"/>
    </source>
</evidence>
<reference evidence="1" key="1">
    <citation type="submission" date="2020-11" db="EMBL/GenBank/DDBJ databases">
        <authorList>
            <consortium name="DOE Joint Genome Institute"/>
            <person name="Ahrendt S."/>
            <person name="Riley R."/>
            <person name="Andreopoulos W."/>
            <person name="Labutti K."/>
            <person name="Pangilinan J."/>
            <person name="Ruiz-Duenas F.J."/>
            <person name="Barrasa J.M."/>
            <person name="Sanchez-Garcia M."/>
            <person name="Camarero S."/>
            <person name="Miyauchi S."/>
            <person name="Serrano A."/>
            <person name="Linde D."/>
            <person name="Babiker R."/>
            <person name="Drula E."/>
            <person name="Ayuso-Fernandez I."/>
            <person name="Pacheco R."/>
            <person name="Padilla G."/>
            <person name="Ferreira P."/>
            <person name="Barriuso J."/>
            <person name="Kellner H."/>
            <person name="Castanera R."/>
            <person name="Alfaro M."/>
            <person name="Ramirez L."/>
            <person name="Pisabarro A.G."/>
            <person name="Kuo A."/>
            <person name="Tritt A."/>
            <person name="Lipzen A."/>
            <person name="He G."/>
            <person name="Yan M."/>
            <person name="Ng V."/>
            <person name="Cullen D."/>
            <person name="Martin F."/>
            <person name="Rosso M.-N."/>
            <person name="Henrissat B."/>
            <person name="Hibbett D."/>
            <person name="Martinez A.T."/>
            <person name="Grigoriev I.V."/>
        </authorList>
    </citation>
    <scope>NUCLEOTIDE SEQUENCE</scope>
    <source>
        <strain evidence="1">CBS 247.69</strain>
    </source>
</reference>
<evidence type="ECO:0000313" key="2">
    <source>
        <dbReference type="Proteomes" id="UP000807353"/>
    </source>
</evidence>
<name>A0A9P5Y5K0_9AGAR</name>
<sequence>MISSAVPKEIIDTIIEELYGCNEALEACSLVSRSFLDASRRIFLSQRAISIKPTAQSIDQLVSFIRSPTNSCYIYDVRIHYQHCDNDWWATTLPSMLALLDNLHSISICEYGADGKIDWNNVPPIVQASLLTTFRLPGLINIRFYGVENFPAAHFSYMTQLKALVCVDCKFNFEKDFLLSENPEPLVGRGYLESLLVYNPHSSSSLSALLKVFEHPKSGLHISQLRSLLVYGRASDLTDATRKVTKASSGSLETFTWWLESPQPESGPMSSPSAVIDLKITQNLHTIYLTTDYPDVPEHDALLWLITALASPSGLRKLKELTIFVRAPIEEPETLIINNEIWTGLNWALTLPNRSEIQRVRIIFSNRPCGRDVRFVSESMPDLHDNGVLEVGSGMNELWSRYLEVYKWKGGSRSSFVPIS</sequence>
<keyword evidence="2" id="KW-1185">Reference proteome</keyword>
<dbReference type="OrthoDB" id="2745898at2759"/>
<dbReference type="Proteomes" id="UP000807353">
    <property type="component" value="Unassembled WGS sequence"/>
</dbReference>
<gene>
    <name evidence="1" type="ORF">BDZ94DRAFT_797705</name>
</gene>
<dbReference type="AlphaFoldDB" id="A0A9P5Y5K0"/>
<organism evidence="1 2">
    <name type="scientific">Collybia nuda</name>
    <dbReference type="NCBI Taxonomy" id="64659"/>
    <lineage>
        <taxon>Eukaryota</taxon>
        <taxon>Fungi</taxon>
        <taxon>Dikarya</taxon>
        <taxon>Basidiomycota</taxon>
        <taxon>Agaricomycotina</taxon>
        <taxon>Agaricomycetes</taxon>
        <taxon>Agaricomycetidae</taxon>
        <taxon>Agaricales</taxon>
        <taxon>Tricholomatineae</taxon>
        <taxon>Clitocybaceae</taxon>
        <taxon>Collybia</taxon>
    </lineage>
</organism>
<comment type="caution">
    <text evidence="1">The sequence shown here is derived from an EMBL/GenBank/DDBJ whole genome shotgun (WGS) entry which is preliminary data.</text>
</comment>
<dbReference type="EMBL" id="MU150280">
    <property type="protein sequence ID" value="KAF9461701.1"/>
    <property type="molecule type" value="Genomic_DNA"/>
</dbReference>